<evidence type="ECO:0000256" key="3">
    <source>
        <dbReference type="ARBA" id="ARBA00022833"/>
    </source>
</evidence>
<evidence type="ECO:0000256" key="1">
    <source>
        <dbReference type="ARBA" id="ARBA00022723"/>
    </source>
</evidence>
<dbReference type="InterPro" id="IPR004181">
    <property type="entry name" value="Znf_MIZ"/>
</dbReference>
<dbReference type="GO" id="GO:0016925">
    <property type="term" value="P:protein sumoylation"/>
    <property type="evidence" value="ECO:0007669"/>
    <property type="project" value="TreeGrafter"/>
</dbReference>
<feature type="domain" description="SP-RING-type" evidence="6">
    <location>
        <begin position="306"/>
        <end position="387"/>
    </location>
</feature>
<feature type="region of interest" description="Disordered" evidence="5">
    <location>
        <begin position="631"/>
        <end position="737"/>
    </location>
</feature>
<dbReference type="PROSITE" id="PS51044">
    <property type="entry name" value="ZF_SP_RING"/>
    <property type="match status" value="1"/>
</dbReference>
<evidence type="ECO:0000259" key="6">
    <source>
        <dbReference type="PROSITE" id="PS51044"/>
    </source>
</evidence>
<dbReference type="PANTHER" id="PTHR10782">
    <property type="entry name" value="ZINC FINGER MIZ DOMAIN-CONTAINING PROTEIN"/>
    <property type="match status" value="1"/>
</dbReference>
<keyword evidence="1" id="KW-0479">Metal-binding</keyword>
<keyword evidence="3" id="KW-0862">Zinc</keyword>
<dbReference type="GO" id="GO:0008270">
    <property type="term" value="F:zinc ion binding"/>
    <property type="evidence" value="ECO:0007669"/>
    <property type="project" value="UniProtKB-KW"/>
</dbReference>
<gene>
    <name evidence="7" type="ORF">OLC1_LOCUS5403</name>
</gene>
<evidence type="ECO:0000256" key="2">
    <source>
        <dbReference type="ARBA" id="ARBA00022771"/>
    </source>
</evidence>
<dbReference type="PANTHER" id="PTHR10782:SF4">
    <property type="entry name" value="TONALLI, ISOFORM E"/>
    <property type="match status" value="1"/>
</dbReference>
<keyword evidence="8" id="KW-1185">Reference proteome</keyword>
<feature type="region of interest" description="Disordered" evidence="5">
    <location>
        <begin position="815"/>
        <end position="835"/>
    </location>
</feature>
<evidence type="ECO:0000313" key="8">
    <source>
        <dbReference type="Proteomes" id="UP001161247"/>
    </source>
</evidence>
<reference evidence="7" key="1">
    <citation type="submission" date="2023-03" db="EMBL/GenBank/DDBJ databases">
        <authorList>
            <person name="Julca I."/>
        </authorList>
    </citation>
    <scope>NUCLEOTIDE SEQUENCE</scope>
</reference>
<dbReference type="Proteomes" id="UP001161247">
    <property type="component" value="Chromosome 2"/>
</dbReference>
<dbReference type="GO" id="GO:0000785">
    <property type="term" value="C:chromatin"/>
    <property type="evidence" value="ECO:0007669"/>
    <property type="project" value="TreeGrafter"/>
</dbReference>
<keyword evidence="2 4" id="KW-0863">Zinc-finger</keyword>
<dbReference type="EMBL" id="OX459119">
    <property type="protein sequence ID" value="CAI9094178.1"/>
    <property type="molecule type" value="Genomic_DNA"/>
</dbReference>
<name>A0AAV1CGK8_OLDCO</name>
<evidence type="ECO:0000313" key="7">
    <source>
        <dbReference type="EMBL" id="CAI9094178.1"/>
    </source>
</evidence>
<accession>A0AAV1CGK8</accession>
<dbReference type="Pfam" id="PF02891">
    <property type="entry name" value="zf-MIZ"/>
    <property type="match status" value="1"/>
</dbReference>
<organism evidence="7 8">
    <name type="scientific">Oldenlandia corymbosa var. corymbosa</name>
    <dbReference type="NCBI Taxonomy" id="529605"/>
    <lineage>
        <taxon>Eukaryota</taxon>
        <taxon>Viridiplantae</taxon>
        <taxon>Streptophyta</taxon>
        <taxon>Embryophyta</taxon>
        <taxon>Tracheophyta</taxon>
        <taxon>Spermatophyta</taxon>
        <taxon>Magnoliopsida</taxon>
        <taxon>eudicotyledons</taxon>
        <taxon>Gunneridae</taxon>
        <taxon>Pentapetalae</taxon>
        <taxon>asterids</taxon>
        <taxon>lamiids</taxon>
        <taxon>Gentianales</taxon>
        <taxon>Rubiaceae</taxon>
        <taxon>Rubioideae</taxon>
        <taxon>Spermacoceae</taxon>
        <taxon>Hedyotis-Oldenlandia complex</taxon>
        <taxon>Oldenlandia</taxon>
    </lineage>
</organism>
<dbReference type="Gene3D" id="3.30.40.10">
    <property type="entry name" value="Zinc/RING finger domain, C3HC4 (zinc finger)"/>
    <property type="match status" value="1"/>
</dbReference>
<dbReference type="CDD" id="cd16650">
    <property type="entry name" value="SP-RING_PIAS-like"/>
    <property type="match status" value="1"/>
</dbReference>
<evidence type="ECO:0000256" key="4">
    <source>
        <dbReference type="PROSITE-ProRule" id="PRU00452"/>
    </source>
</evidence>
<dbReference type="InterPro" id="IPR013083">
    <property type="entry name" value="Znf_RING/FYVE/PHD"/>
</dbReference>
<protein>
    <submittedName>
        <fullName evidence="7">OLC1v1029873C3</fullName>
    </submittedName>
</protein>
<feature type="compositionally biased region" description="Polar residues" evidence="5">
    <location>
        <begin position="641"/>
        <end position="666"/>
    </location>
</feature>
<feature type="compositionally biased region" description="Basic and acidic residues" evidence="5">
    <location>
        <begin position="405"/>
        <end position="423"/>
    </location>
</feature>
<proteinExistence type="predicted"/>
<sequence length="835" mass="90240">MSGSILTPSPVVAGGGGDNTVTASQVNAFRIAAVMDRLALNMQQMNQQASQSKVDSTESIQLCLSLARGIDFAIANHEIPSRVPDLPILLKQVCQCGNDAMLQAAVMVLMISVKNACQNGWFSDKDSKDLNNLAHEIASNFCSSLDCNADPSSYNAVIADIMSRFYPRLKMGQILTFLEVKPGYGAYVKDFQISKHMKLSPGEKIRLFVAQTDSTETPSCLINPPKVNFLLNGKGVERRNSVYMETGPQMPTIVTHILKYGSNLVQAVGQFNGNYIILVASMKDLSAIENPTLQDYVQPASDIVEPDSELIVGASRISLNCPISFTRIRTPVKGQSCKHFECFDLNNYMDINSKRPSWRCPHCNNYCCFPDIRIDQNMVKVLKEVGENVNDVIISTDGSWKAIMESDDHPEAQPKKLPRRDQDEPNSAIFSNASVDIMDLTENDVDVTNGVFEPEDVKVSRNSSASQTSIQNMANTPNLNRTNEVQQSILPPIVESSSWSGIYWSTFQPGTSSAITEPLREHSVNRIPIAVQALPAAQSLTNISPRLGNSSTNAFPLAASQPSSLSQDSLSAHLSSIERQLQSGSDPNVLPVPMMSTQQQHLTSRVSGSQAITQTPGTYQMNLGRPSGVLNPNLIRLPHPVNQSAGRSQQPAQASGTFFHSRNNQGGLPGVPTRAVGSFNQQHHRPLADQPANSVSRAFQNSRPPPLSVNAAGNTPQSVPRPEVGVNQSPNQDWRPTGRMRGSLSGQAYSAALNQFITRPMQQAQAIRPPPTLNSSVARTPTNVMTSGPNSAALLDILMANRAAMQAASSNPTTGVAAMTSTAGSLPSPPTTGTR</sequence>
<feature type="region of interest" description="Disordered" evidence="5">
    <location>
        <begin position="405"/>
        <end position="427"/>
    </location>
</feature>
<evidence type="ECO:0000256" key="5">
    <source>
        <dbReference type="SAM" id="MobiDB-lite"/>
    </source>
</evidence>
<feature type="compositionally biased region" description="Polar residues" evidence="5">
    <location>
        <begin position="691"/>
        <end position="702"/>
    </location>
</feature>
<dbReference type="GO" id="GO:0061665">
    <property type="term" value="F:SUMO ligase activity"/>
    <property type="evidence" value="ECO:0007669"/>
    <property type="project" value="TreeGrafter"/>
</dbReference>
<dbReference type="AlphaFoldDB" id="A0AAV1CGK8"/>